<name>A0A412GUM0_9BACT</name>
<dbReference type="GO" id="GO:0003677">
    <property type="term" value="F:DNA binding"/>
    <property type="evidence" value="ECO:0007669"/>
    <property type="project" value="InterPro"/>
</dbReference>
<dbReference type="NCBIfam" id="TIGR02937">
    <property type="entry name" value="sigma70-ECF"/>
    <property type="match status" value="1"/>
</dbReference>
<dbReference type="SUPFAM" id="SSF88946">
    <property type="entry name" value="Sigma2 domain of RNA polymerase sigma factors"/>
    <property type="match status" value="1"/>
</dbReference>
<dbReference type="RefSeq" id="WP_118483433.1">
    <property type="nucleotide sequence ID" value="NZ_CAUBDS010000002.1"/>
</dbReference>
<dbReference type="InterPro" id="IPR039425">
    <property type="entry name" value="RNA_pol_sigma-70-like"/>
</dbReference>
<keyword evidence="8" id="KW-1185">Reference proteome</keyword>
<dbReference type="InterPro" id="IPR036388">
    <property type="entry name" value="WH-like_DNA-bd_sf"/>
</dbReference>
<dbReference type="Gene3D" id="1.10.10.10">
    <property type="entry name" value="Winged helix-like DNA-binding domain superfamily/Winged helix DNA-binding domain"/>
    <property type="match status" value="1"/>
</dbReference>
<proteinExistence type="inferred from homology"/>
<dbReference type="EMBL" id="QRUU01000011">
    <property type="protein sequence ID" value="RGR98566.1"/>
    <property type="molecule type" value="Genomic_DNA"/>
</dbReference>
<protein>
    <submittedName>
        <fullName evidence="7">RNA polymerase sigma-70 factor</fullName>
    </submittedName>
</protein>
<dbReference type="GO" id="GO:0006352">
    <property type="term" value="P:DNA-templated transcription initiation"/>
    <property type="evidence" value="ECO:0007669"/>
    <property type="project" value="InterPro"/>
</dbReference>
<dbReference type="InterPro" id="IPR014284">
    <property type="entry name" value="RNA_pol_sigma-70_dom"/>
</dbReference>
<dbReference type="Gene3D" id="1.10.1740.10">
    <property type="match status" value="1"/>
</dbReference>
<dbReference type="Pfam" id="PF04542">
    <property type="entry name" value="Sigma70_r2"/>
    <property type="match status" value="1"/>
</dbReference>
<dbReference type="InterPro" id="IPR013325">
    <property type="entry name" value="RNA_pol_sigma_r2"/>
</dbReference>
<dbReference type="InterPro" id="IPR007627">
    <property type="entry name" value="RNA_pol_sigma70_r2"/>
</dbReference>
<feature type="domain" description="RNA polymerase sigma-70 region 2" evidence="5">
    <location>
        <begin position="21"/>
        <end position="86"/>
    </location>
</feature>
<dbReference type="PANTHER" id="PTHR43133">
    <property type="entry name" value="RNA POLYMERASE ECF-TYPE SIGMA FACTO"/>
    <property type="match status" value="1"/>
</dbReference>
<dbReference type="InterPro" id="IPR013249">
    <property type="entry name" value="RNA_pol_sigma70_r4_t2"/>
</dbReference>
<dbReference type="AlphaFoldDB" id="A0A412GUM0"/>
<gene>
    <name evidence="7" type="ORF">DWY20_04135</name>
</gene>
<dbReference type="NCBIfam" id="TIGR02985">
    <property type="entry name" value="Sig70_bacteroi1"/>
    <property type="match status" value="1"/>
</dbReference>
<dbReference type="InterPro" id="IPR014327">
    <property type="entry name" value="RNA_pol_sigma70_bacteroid"/>
</dbReference>
<evidence type="ECO:0000256" key="4">
    <source>
        <dbReference type="ARBA" id="ARBA00023163"/>
    </source>
</evidence>
<evidence type="ECO:0000256" key="2">
    <source>
        <dbReference type="ARBA" id="ARBA00023015"/>
    </source>
</evidence>
<organism evidence="7 8">
    <name type="scientific">Phocaeicola coprocola</name>
    <dbReference type="NCBI Taxonomy" id="310298"/>
    <lineage>
        <taxon>Bacteria</taxon>
        <taxon>Pseudomonadati</taxon>
        <taxon>Bacteroidota</taxon>
        <taxon>Bacteroidia</taxon>
        <taxon>Bacteroidales</taxon>
        <taxon>Bacteroidaceae</taxon>
        <taxon>Phocaeicola</taxon>
    </lineage>
</organism>
<evidence type="ECO:0000313" key="8">
    <source>
        <dbReference type="Proteomes" id="UP000285864"/>
    </source>
</evidence>
<dbReference type="SUPFAM" id="SSF88659">
    <property type="entry name" value="Sigma3 and sigma4 domains of RNA polymerase sigma factors"/>
    <property type="match status" value="1"/>
</dbReference>
<dbReference type="GO" id="GO:0016987">
    <property type="term" value="F:sigma factor activity"/>
    <property type="evidence" value="ECO:0007669"/>
    <property type="project" value="UniProtKB-KW"/>
</dbReference>
<evidence type="ECO:0000256" key="1">
    <source>
        <dbReference type="ARBA" id="ARBA00010641"/>
    </source>
</evidence>
<sequence>MTIFHFSNKNRTLSDEDFEIIYKTYYSRLYYYTFQFITDEENSKDIVNDVFEKIWIQRHELKLETLSSYLYTLVRNRCLDYLRHKKVEQQYADLYDLISQKEFDDSELYEYRMSRIEKIIEKLGEPTKGIFIQCYFQNKKYAEVAQEYHISSSGIKKHVMKVLRLIRREFDIE</sequence>
<dbReference type="Pfam" id="PF08281">
    <property type="entry name" value="Sigma70_r4_2"/>
    <property type="match status" value="1"/>
</dbReference>
<evidence type="ECO:0000256" key="3">
    <source>
        <dbReference type="ARBA" id="ARBA00023082"/>
    </source>
</evidence>
<keyword evidence="3" id="KW-0731">Sigma factor</keyword>
<accession>A0A412GUM0</accession>
<dbReference type="InterPro" id="IPR013324">
    <property type="entry name" value="RNA_pol_sigma_r3/r4-like"/>
</dbReference>
<evidence type="ECO:0000313" key="7">
    <source>
        <dbReference type="EMBL" id="RGR98566.1"/>
    </source>
</evidence>
<evidence type="ECO:0000259" key="6">
    <source>
        <dbReference type="Pfam" id="PF08281"/>
    </source>
</evidence>
<comment type="caution">
    <text evidence="7">The sequence shown here is derived from an EMBL/GenBank/DDBJ whole genome shotgun (WGS) entry which is preliminary data.</text>
</comment>
<evidence type="ECO:0000259" key="5">
    <source>
        <dbReference type="Pfam" id="PF04542"/>
    </source>
</evidence>
<dbReference type="PANTHER" id="PTHR43133:SF46">
    <property type="entry name" value="RNA POLYMERASE SIGMA-70 FACTOR ECF SUBFAMILY"/>
    <property type="match status" value="1"/>
</dbReference>
<reference evidence="7 8" key="1">
    <citation type="submission" date="2018-08" db="EMBL/GenBank/DDBJ databases">
        <title>A genome reference for cultivated species of the human gut microbiota.</title>
        <authorList>
            <person name="Zou Y."/>
            <person name="Xue W."/>
            <person name="Luo G."/>
        </authorList>
    </citation>
    <scope>NUCLEOTIDE SEQUENCE [LARGE SCALE GENOMIC DNA]</scope>
    <source>
        <strain evidence="7 8">AF24-2</strain>
    </source>
</reference>
<feature type="domain" description="RNA polymerase sigma factor 70 region 4 type 2" evidence="6">
    <location>
        <begin position="115"/>
        <end position="164"/>
    </location>
</feature>
<comment type="similarity">
    <text evidence="1">Belongs to the sigma-70 factor family. ECF subfamily.</text>
</comment>
<dbReference type="Proteomes" id="UP000285864">
    <property type="component" value="Unassembled WGS sequence"/>
</dbReference>
<keyword evidence="4" id="KW-0804">Transcription</keyword>
<keyword evidence="2" id="KW-0805">Transcription regulation</keyword>